<evidence type="ECO:0000313" key="3">
    <source>
        <dbReference type="Proteomes" id="UP000011087"/>
    </source>
</evidence>
<dbReference type="HOGENOM" id="CLU_770402_0_0_1"/>
<dbReference type="GeneID" id="17298286"/>
<reference evidence="1 3" key="1">
    <citation type="journal article" date="2012" name="Nature">
        <title>Algal genomes reveal evolutionary mosaicism and the fate of nucleomorphs.</title>
        <authorList>
            <consortium name="DOE Joint Genome Institute"/>
            <person name="Curtis B.A."/>
            <person name="Tanifuji G."/>
            <person name="Burki F."/>
            <person name="Gruber A."/>
            <person name="Irimia M."/>
            <person name="Maruyama S."/>
            <person name="Arias M.C."/>
            <person name="Ball S.G."/>
            <person name="Gile G.H."/>
            <person name="Hirakawa Y."/>
            <person name="Hopkins J.F."/>
            <person name="Kuo A."/>
            <person name="Rensing S.A."/>
            <person name="Schmutz J."/>
            <person name="Symeonidi A."/>
            <person name="Elias M."/>
            <person name="Eveleigh R.J."/>
            <person name="Herman E.K."/>
            <person name="Klute M.J."/>
            <person name="Nakayama T."/>
            <person name="Obornik M."/>
            <person name="Reyes-Prieto A."/>
            <person name="Armbrust E.V."/>
            <person name="Aves S.J."/>
            <person name="Beiko R.G."/>
            <person name="Coutinho P."/>
            <person name="Dacks J.B."/>
            <person name="Durnford D.G."/>
            <person name="Fast N.M."/>
            <person name="Green B.R."/>
            <person name="Grisdale C.J."/>
            <person name="Hempel F."/>
            <person name="Henrissat B."/>
            <person name="Hoppner M.P."/>
            <person name="Ishida K."/>
            <person name="Kim E."/>
            <person name="Koreny L."/>
            <person name="Kroth P.G."/>
            <person name="Liu Y."/>
            <person name="Malik S.B."/>
            <person name="Maier U.G."/>
            <person name="McRose D."/>
            <person name="Mock T."/>
            <person name="Neilson J.A."/>
            <person name="Onodera N.T."/>
            <person name="Poole A.M."/>
            <person name="Pritham E.J."/>
            <person name="Richards T.A."/>
            <person name="Rocap G."/>
            <person name="Roy S.W."/>
            <person name="Sarai C."/>
            <person name="Schaack S."/>
            <person name="Shirato S."/>
            <person name="Slamovits C.H."/>
            <person name="Spencer D.F."/>
            <person name="Suzuki S."/>
            <person name="Worden A.Z."/>
            <person name="Zauner S."/>
            <person name="Barry K."/>
            <person name="Bell C."/>
            <person name="Bharti A.K."/>
            <person name="Crow J.A."/>
            <person name="Grimwood J."/>
            <person name="Kramer R."/>
            <person name="Lindquist E."/>
            <person name="Lucas S."/>
            <person name="Salamov A."/>
            <person name="McFadden G.I."/>
            <person name="Lane C.E."/>
            <person name="Keeling P.J."/>
            <person name="Gray M.W."/>
            <person name="Grigoriev I.V."/>
            <person name="Archibald J.M."/>
        </authorList>
    </citation>
    <scope>NUCLEOTIDE SEQUENCE</scope>
    <source>
        <strain evidence="1 3">CCMP2712</strain>
    </source>
</reference>
<dbReference type="KEGG" id="gtt:GUITHDRAFT_141831"/>
<keyword evidence="3" id="KW-1185">Reference proteome</keyword>
<dbReference type="RefSeq" id="XP_005828544.1">
    <property type="nucleotide sequence ID" value="XM_005828487.1"/>
</dbReference>
<gene>
    <name evidence="1" type="ORF">GUITHDRAFT_141831</name>
</gene>
<sequence length="360" mass="41165">MGCGALSKVAFPGDDDDEVMHYPNIGIQNADDPQATTLDGSIYNSSRGSNTNESVDEFDVEQVIPIHSLQEKLWGVKEGAISSQNLYQFMDLLKIDMLEMQKALQTFRGIGSRQEITAMQISRVSSLPVMSGKTNPLLSRFVRAIHTPEEGDKEHLTYREFVFGRRLFEELASHEEILQFWFLVMLASAGKVVELRQEIDKKSLVSFLVDVILSKTESFDSFLSKAPSKLRNKVQLVLNKSNLDRDDYNFHHFQRIVEVSNKSLFMGSILEKVYRKLSGAFQKNEANSKQVKPDMIMTYFWNLKRDIKKSSKGFRGSKRSVWVHPFEGEEVFETGATGIRDITNLPRSRREEAMQVGWKF</sequence>
<reference evidence="3" key="2">
    <citation type="submission" date="2012-11" db="EMBL/GenBank/DDBJ databases">
        <authorList>
            <person name="Kuo A."/>
            <person name="Curtis B.A."/>
            <person name="Tanifuji G."/>
            <person name="Burki F."/>
            <person name="Gruber A."/>
            <person name="Irimia M."/>
            <person name="Maruyama S."/>
            <person name="Arias M.C."/>
            <person name="Ball S.G."/>
            <person name="Gile G.H."/>
            <person name="Hirakawa Y."/>
            <person name="Hopkins J.F."/>
            <person name="Rensing S.A."/>
            <person name="Schmutz J."/>
            <person name="Symeonidi A."/>
            <person name="Elias M."/>
            <person name="Eveleigh R.J."/>
            <person name="Herman E.K."/>
            <person name="Klute M.J."/>
            <person name="Nakayama T."/>
            <person name="Obornik M."/>
            <person name="Reyes-Prieto A."/>
            <person name="Armbrust E.V."/>
            <person name="Aves S.J."/>
            <person name="Beiko R.G."/>
            <person name="Coutinho P."/>
            <person name="Dacks J.B."/>
            <person name="Durnford D.G."/>
            <person name="Fast N.M."/>
            <person name="Green B.R."/>
            <person name="Grisdale C."/>
            <person name="Hempe F."/>
            <person name="Henrissat B."/>
            <person name="Hoppner M.P."/>
            <person name="Ishida K.-I."/>
            <person name="Kim E."/>
            <person name="Koreny L."/>
            <person name="Kroth P.G."/>
            <person name="Liu Y."/>
            <person name="Malik S.-B."/>
            <person name="Maier U.G."/>
            <person name="McRose D."/>
            <person name="Mock T."/>
            <person name="Neilson J.A."/>
            <person name="Onodera N.T."/>
            <person name="Poole A.M."/>
            <person name="Pritham E.J."/>
            <person name="Richards T.A."/>
            <person name="Rocap G."/>
            <person name="Roy S.W."/>
            <person name="Sarai C."/>
            <person name="Schaack S."/>
            <person name="Shirato S."/>
            <person name="Slamovits C.H."/>
            <person name="Spencer D.F."/>
            <person name="Suzuki S."/>
            <person name="Worden A.Z."/>
            <person name="Zauner S."/>
            <person name="Barry K."/>
            <person name="Bell C."/>
            <person name="Bharti A.K."/>
            <person name="Crow J.A."/>
            <person name="Grimwood J."/>
            <person name="Kramer R."/>
            <person name="Lindquist E."/>
            <person name="Lucas S."/>
            <person name="Salamov A."/>
            <person name="McFadden G.I."/>
            <person name="Lane C.E."/>
            <person name="Keeling P.J."/>
            <person name="Gray M.W."/>
            <person name="Grigoriev I.V."/>
            <person name="Archibald J.M."/>
        </authorList>
    </citation>
    <scope>NUCLEOTIDE SEQUENCE</scope>
    <source>
        <strain evidence="3">CCMP2712</strain>
    </source>
</reference>
<name>L1J086_GUITC</name>
<dbReference type="AlphaFoldDB" id="L1J086"/>
<organism evidence="1">
    <name type="scientific">Guillardia theta (strain CCMP2712)</name>
    <name type="common">Cryptophyte</name>
    <dbReference type="NCBI Taxonomy" id="905079"/>
    <lineage>
        <taxon>Eukaryota</taxon>
        <taxon>Cryptophyceae</taxon>
        <taxon>Pyrenomonadales</taxon>
        <taxon>Geminigeraceae</taxon>
        <taxon>Guillardia</taxon>
    </lineage>
</organism>
<dbReference type="Proteomes" id="UP000011087">
    <property type="component" value="Unassembled WGS sequence"/>
</dbReference>
<evidence type="ECO:0000313" key="1">
    <source>
        <dbReference type="EMBL" id="EKX41564.1"/>
    </source>
</evidence>
<dbReference type="EnsemblProtists" id="EKX41564">
    <property type="protein sequence ID" value="EKX41564"/>
    <property type="gene ID" value="GUITHDRAFT_141831"/>
</dbReference>
<protein>
    <submittedName>
        <fullName evidence="1 2">Uncharacterized protein</fullName>
    </submittedName>
</protein>
<proteinExistence type="predicted"/>
<dbReference type="EMBL" id="JH993022">
    <property type="protein sequence ID" value="EKX41564.1"/>
    <property type="molecule type" value="Genomic_DNA"/>
</dbReference>
<reference evidence="2" key="3">
    <citation type="submission" date="2016-03" db="UniProtKB">
        <authorList>
            <consortium name="EnsemblProtists"/>
        </authorList>
    </citation>
    <scope>IDENTIFICATION</scope>
</reference>
<dbReference type="PaxDb" id="55529-EKX41564"/>
<accession>L1J086</accession>
<evidence type="ECO:0000313" key="2">
    <source>
        <dbReference type="EnsemblProtists" id="EKX41564"/>
    </source>
</evidence>